<dbReference type="Proteomes" id="UP000299102">
    <property type="component" value="Unassembled WGS sequence"/>
</dbReference>
<protein>
    <submittedName>
        <fullName evidence="1">Uncharacterized protein</fullName>
    </submittedName>
</protein>
<dbReference type="AlphaFoldDB" id="A0A4C1XM78"/>
<evidence type="ECO:0000313" key="1">
    <source>
        <dbReference type="EMBL" id="GBP63315.1"/>
    </source>
</evidence>
<keyword evidence="2" id="KW-1185">Reference proteome</keyword>
<accession>A0A4C1XM78</accession>
<name>A0A4C1XM78_EUMVA</name>
<reference evidence="1 2" key="1">
    <citation type="journal article" date="2019" name="Commun. Biol.">
        <title>The bagworm genome reveals a unique fibroin gene that provides high tensile strength.</title>
        <authorList>
            <person name="Kono N."/>
            <person name="Nakamura H."/>
            <person name="Ohtoshi R."/>
            <person name="Tomita M."/>
            <person name="Numata K."/>
            <person name="Arakawa K."/>
        </authorList>
    </citation>
    <scope>NUCLEOTIDE SEQUENCE [LARGE SCALE GENOMIC DNA]</scope>
</reference>
<sequence>MAEGGPRYVRALSAGLSQITPYLNLCYRNSTPNNYYYGAVRTGVPTNDAVPAAFLHFVYLEFTGRCYEIYAAGIPNTASARRGSRERKISSLARLLDAGLMR</sequence>
<comment type="caution">
    <text evidence="1">The sequence shown here is derived from an EMBL/GenBank/DDBJ whole genome shotgun (WGS) entry which is preliminary data.</text>
</comment>
<dbReference type="EMBL" id="BGZK01000866">
    <property type="protein sequence ID" value="GBP63315.1"/>
    <property type="molecule type" value="Genomic_DNA"/>
</dbReference>
<gene>
    <name evidence="1" type="ORF">EVAR_26629_1</name>
</gene>
<proteinExistence type="predicted"/>
<organism evidence="1 2">
    <name type="scientific">Eumeta variegata</name>
    <name type="common">Bagworm moth</name>
    <name type="synonym">Eumeta japonica</name>
    <dbReference type="NCBI Taxonomy" id="151549"/>
    <lineage>
        <taxon>Eukaryota</taxon>
        <taxon>Metazoa</taxon>
        <taxon>Ecdysozoa</taxon>
        <taxon>Arthropoda</taxon>
        <taxon>Hexapoda</taxon>
        <taxon>Insecta</taxon>
        <taxon>Pterygota</taxon>
        <taxon>Neoptera</taxon>
        <taxon>Endopterygota</taxon>
        <taxon>Lepidoptera</taxon>
        <taxon>Glossata</taxon>
        <taxon>Ditrysia</taxon>
        <taxon>Tineoidea</taxon>
        <taxon>Psychidae</taxon>
        <taxon>Oiketicinae</taxon>
        <taxon>Eumeta</taxon>
    </lineage>
</organism>
<evidence type="ECO:0000313" key="2">
    <source>
        <dbReference type="Proteomes" id="UP000299102"/>
    </source>
</evidence>